<dbReference type="OrthoDB" id="5165888at2"/>
<dbReference type="SUPFAM" id="SSF51126">
    <property type="entry name" value="Pectin lyase-like"/>
    <property type="match status" value="2"/>
</dbReference>
<organism evidence="2 3">
    <name type="scientific">Nonomuraea jiangxiensis</name>
    <dbReference type="NCBI Taxonomy" id="633440"/>
    <lineage>
        <taxon>Bacteria</taxon>
        <taxon>Bacillati</taxon>
        <taxon>Actinomycetota</taxon>
        <taxon>Actinomycetes</taxon>
        <taxon>Streptosporangiales</taxon>
        <taxon>Streptosporangiaceae</taxon>
        <taxon>Nonomuraea</taxon>
    </lineage>
</organism>
<dbReference type="STRING" id="633440.SAMN05421869_1559"/>
<evidence type="ECO:0000256" key="1">
    <source>
        <dbReference type="SAM" id="MobiDB-lite"/>
    </source>
</evidence>
<dbReference type="Proteomes" id="UP000199202">
    <property type="component" value="Unassembled WGS sequence"/>
</dbReference>
<gene>
    <name evidence="2" type="ORF">SAMN05421869_1559</name>
</gene>
<dbReference type="Gene3D" id="2.160.20.10">
    <property type="entry name" value="Single-stranded right-handed beta-helix, Pectin lyase-like"/>
    <property type="match status" value="2"/>
</dbReference>
<protein>
    <submittedName>
        <fullName evidence="2">Right handed beta helix region</fullName>
    </submittedName>
</protein>
<sequence length="711" mass="74847">MATTRYVHATRGVRSGQFDTPAKAARSVGAALRAASDGDTIVILDAATYAEGELVIDRPLTLTSAYLQGHPNADPSDPRFDPRLLPALAPAPRARQRVLRVSGKPDHKLGPVVISGLRVVQGHAVHRPGGPDPALGAGGGIAVVDADDVRIERCVVTGCQTECAPFRAWPEPDRRALRQDLVDLVDVLVPASAEAALNNLIKLANILIANLPGRVPAIPLFDRAALKTMISAEFDGLIPPGHPIMWLAGQAFGGGVAAVWSSLTLRNCRIQGNRAEGRGSGVAVVGYGWPTVDNCWIDGNRSGARGRLDGGGIGAEICLPGKLTRDLSELELIMFLRGKAAEVRARLASAGLPGPIDLMRFAVWLADPTQPPVITDNVRRLALFLINGYRDPEQLVKQLFYVFSTTALALARWDAWNEPEIKAARTRSITVKGGRITGNECGDDGGGLYCSVMSRISVSGCRFERNSAPGAGGGARLTMGSAGTITDCVVDRNVCGTRPGVAMSKGRPASSIVVGGVTITRPAKPPEPISTPGGGGISVRNGDLTLTGTTVGSRPLGNLTSDHPGGGVLVYADTEGDMGGVPDMWTAILREVFEVRAIRVSIGPASRITGNGAGFLRGGAPVGRPMFAKGGGVFILRGTFPDAPDIEVSITDVRSTVRSNTARVSSYVSRVAPRVLIKAANEICIQDLKDHKEWTETNNAPLIKGGTLRWP</sequence>
<dbReference type="RefSeq" id="WP_090947260.1">
    <property type="nucleotide sequence ID" value="NZ_FNDJ01000055.1"/>
</dbReference>
<dbReference type="AlphaFoldDB" id="A0A1G9VWZ6"/>
<dbReference type="InterPro" id="IPR012334">
    <property type="entry name" value="Pectin_lyas_fold"/>
</dbReference>
<keyword evidence="3" id="KW-1185">Reference proteome</keyword>
<feature type="region of interest" description="Disordered" evidence="1">
    <location>
        <begin position="519"/>
        <end position="560"/>
    </location>
</feature>
<evidence type="ECO:0000313" key="2">
    <source>
        <dbReference type="EMBL" id="SDM76809.1"/>
    </source>
</evidence>
<evidence type="ECO:0000313" key="3">
    <source>
        <dbReference type="Proteomes" id="UP000199202"/>
    </source>
</evidence>
<dbReference type="InterPro" id="IPR011050">
    <property type="entry name" value="Pectin_lyase_fold/virulence"/>
</dbReference>
<accession>A0A1G9VWZ6</accession>
<reference evidence="2 3" key="1">
    <citation type="submission" date="2016-10" db="EMBL/GenBank/DDBJ databases">
        <authorList>
            <person name="de Groot N.N."/>
        </authorList>
    </citation>
    <scope>NUCLEOTIDE SEQUENCE [LARGE SCALE GENOMIC DNA]</scope>
    <source>
        <strain evidence="2 3">CGMCC 4.6533</strain>
    </source>
</reference>
<name>A0A1G9VWZ6_9ACTN</name>
<proteinExistence type="predicted"/>
<dbReference type="EMBL" id="FNDJ01000055">
    <property type="protein sequence ID" value="SDM76809.1"/>
    <property type="molecule type" value="Genomic_DNA"/>
</dbReference>